<protein>
    <submittedName>
        <fullName evidence="3">Uncharacterized protein</fullName>
    </submittedName>
</protein>
<dbReference type="Proteomes" id="UP001370490">
    <property type="component" value="Unassembled WGS sequence"/>
</dbReference>
<feature type="region of interest" description="Disordered" evidence="1">
    <location>
        <begin position="424"/>
        <end position="452"/>
    </location>
</feature>
<dbReference type="EMBL" id="JBAMMX010000006">
    <property type="protein sequence ID" value="KAK6937576.1"/>
    <property type="molecule type" value="Genomic_DNA"/>
</dbReference>
<keyword evidence="4" id="KW-1185">Reference proteome</keyword>
<evidence type="ECO:0000256" key="2">
    <source>
        <dbReference type="SAM" id="Phobius"/>
    </source>
</evidence>
<comment type="caution">
    <text evidence="3">The sequence shown here is derived from an EMBL/GenBank/DDBJ whole genome shotgun (WGS) entry which is preliminary data.</text>
</comment>
<evidence type="ECO:0000313" key="4">
    <source>
        <dbReference type="Proteomes" id="UP001370490"/>
    </source>
</evidence>
<dbReference type="AlphaFoldDB" id="A0AAN8ZGV6"/>
<keyword evidence="2" id="KW-1133">Transmembrane helix</keyword>
<name>A0AAN8ZGV6_9MAGN</name>
<organism evidence="3 4">
    <name type="scientific">Dillenia turbinata</name>
    <dbReference type="NCBI Taxonomy" id="194707"/>
    <lineage>
        <taxon>Eukaryota</taxon>
        <taxon>Viridiplantae</taxon>
        <taxon>Streptophyta</taxon>
        <taxon>Embryophyta</taxon>
        <taxon>Tracheophyta</taxon>
        <taxon>Spermatophyta</taxon>
        <taxon>Magnoliopsida</taxon>
        <taxon>eudicotyledons</taxon>
        <taxon>Gunneridae</taxon>
        <taxon>Pentapetalae</taxon>
        <taxon>Dilleniales</taxon>
        <taxon>Dilleniaceae</taxon>
        <taxon>Dillenia</taxon>
    </lineage>
</organism>
<keyword evidence="2" id="KW-0812">Transmembrane</keyword>
<feature type="transmembrane region" description="Helical" evidence="2">
    <location>
        <begin position="260"/>
        <end position="283"/>
    </location>
</feature>
<feature type="transmembrane region" description="Helical" evidence="2">
    <location>
        <begin position="230"/>
        <end position="248"/>
    </location>
</feature>
<feature type="compositionally biased region" description="Low complexity" evidence="1">
    <location>
        <begin position="541"/>
        <end position="552"/>
    </location>
</feature>
<keyword evidence="2" id="KW-0472">Membrane</keyword>
<gene>
    <name evidence="3" type="ORF">RJ641_031084</name>
</gene>
<reference evidence="3 4" key="1">
    <citation type="submission" date="2023-12" db="EMBL/GenBank/DDBJ databases">
        <title>A high-quality genome assembly for Dillenia turbinata (Dilleniales).</title>
        <authorList>
            <person name="Chanderbali A."/>
        </authorList>
    </citation>
    <scope>NUCLEOTIDE SEQUENCE [LARGE SCALE GENOMIC DNA]</scope>
    <source>
        <strain evidence="3">LSX21</strain>
        <tissue evidence="3">Leaf</tissue>
    </source>
</reference>
<evidence type="ECO:0000313" key="3">
    <source>
        <dbReference type="EMBL" id="KAK6937576.1"/>
    </source>
</evidence>
<evidence type="ECO:0000256" key="1">
    <source>
        <dbReference type="SAM" id="MobiDB-lite"/>
    </source>
</evidence>
<proteinExistence type="predicted"/>
<sequence>MENCKVVSLHLRGNRLDMIAEIVVALKKFRDRIEKKLEAVCEDEADLTSLFRETCYELIQPGTAGSRKSCLHANCSTFKHVFGGKDISDPFKESPITAVRCPSPADTTHTVKLHHHNLKNNRDCHNRDEQLVLVKACENIPLLQLPGIEFIKNLAEYKSVEDQGGFFMSSSVGRSVASARAPKVSIIRFTHNSCTAVRGTSPAETAAMKLITRAATFTFRKTAPSTTSSMLISFVWSIPHSVAMAFAVKMLSPQGEAIFFKLWPGICIVIILGFNFLFLHLLVSKGNASQTTSCHALNYFLDLRLYFFIHCPCNSRFIIVSICRRLQLCLTSSASICKSRTAQDRIAFSVGLPLDSGTDPAMGLETLPVVVSVPVLSVQMTVAEPIVSHAEKYASVSVTASGKPSGIATTTMCHELWSSSSRPKPYSCPQMSQASEHIHPPPLSQKAKRGSEQDQLRHDRFLLSCSIHRLAENAHLGTAHQNTTSPTTRSNIDTCDLLPSLTTSIWILLLIFDNLSNCFSCLKLLNAETATTRKTATNMLPPSYQPSAAPSSWMPKPRDRAAQTSRMRMVVSLKAS</sequence>
<accession>A0AAN8ZGV6</accession>
<feature type="region of interest" description="Disordered" evidence="1">
    <location>
        <begin position="537"/>
        <end position="565"/>
    </location>
</feature>